<organism evidence="1 2">
    <name type="scientific">Ceratopteris richardii</name>
    <name type="common">Triangle waterfern</name>
    <dbReference type="NCBI Taxonomy" id="49495"/>
    <lineage>
        <taxon>Eukaryota</taxon>
        <taxon>Viridiplantae</taxon>
        <taxon>Streptophyta</taxon>
        <taxon>Embryophyta</taxon>
        <taxon>Tracheophyta</taxon>
        <taxon>Polypodiopsida</taxon>
        <taxon>Polypodiidae</taxon>
        <taxon>Polypodiales</taxon>
        <taxon>Pteridineae</taxon>
        <taxon>Pteridaceae</taxon>
        <taxon>Parkerioideae</taxon>
        <taxon>Ceratopteris</taxon>
    </lineage>
</organism>
<accession>A0A8T2R687</accession>
<evidence type="ECO:0000313" key="1">
    <source>
        <dbReference type="EMBL" id="KAH7291912.1"/>
    </source>
</evidence>
<keyword evidence="2" id="KW-1185">Reference proteome</keyword>
<dbReference type="AlphaFoldDB" id="A0A8T2R687"/>
<comment type="caution">
    <text evidence="1">The sequence shown here is derived from an EMBL/GenBank/DDBJ whole genome shotgun (WGS) entry which is preliminary data.</text>
</comment>
<name>A0A8T2R687_CERRI</name>
<gene>
    <name evidence="1" type="ORF">KP509_29G041900</name>
</gene>
<dbReference type="Proteomes" id="UP000825935">
    <property type="component" value="Chromosome 29"/>
</dbReference>
<sequence>MLQRLQRWTATDLHSVSVVAKIQSREIYPAFQSNA</sequence>
<evidence type="ECO:0000313" key="2">
    <source>
        <dbReference type="Proteomes" id="UP000825935"/>
    </source>
</evidence>
<dbReference type="EMBL" id="CM035434">
    <property type="protein sequence ID" value="KAH7291912.1"/>
    <property type="molecule type" value="Genomic_DNA"/>
</dbReference>
<reference evidence="1" key="1">
    <citation type="submission" date="2021-08" db="EMBL/GenBank/DDBJ databases">
        <title>WGS assembly of Ceratopteris richardii.</title>
        <authorList>
            <person name="Marchant D.B."/>
            <person name="Chen G."/>
            <person name="Jenkins J."/>
            <person name="Shu S."/>
            <person name="Leebens-Mack J."/>
            <person name="Grimwood J."/>
            <person name="Schmutz J."/>
            <person name="Soltis P."/>
            <person name="Soltis D."/>
            <person name="Chen Z.-H."/>
        </authorList>
    </citation>
    <scope>NUCLEOTIDE SEQUENCE</scope>
    <source>
        <strain evidence="1">Whitten #5841</strain>
        <tissue evidence="1">Leaf</tissue>
    </source>
</reference>
<proteinExistence type="predicted"/>
<protein>
    <submittedName>
        <fullName evidence="1">Uncharacterized protein</fullName>
    </submittedName>
</protein>